<proteinExistence type="predicted"/>
<keyword evidence="1" id="KW-0812">Transmembrane</keyword>
<protein>
    <submittedName>
        <fullName evidence="2">Uncharacterized protein</fullName>
    </submittedName>
</protein>
<sequence length="67" mass="7546">MAWQRFPVMVKWVYTVPVECNGGGNLRRNLLNDGIVSLRLFLVPPVVSFILPALWSWLDSSLGFVLG</sequence>
<dbReference type="Proteomes" id="UP000823674">
    <property type="component" value="Chromosome A08"/>
</dbReference>
<name>A0ABQ7LRP8_BRACM</name>
<feature type="transmembrane region" description="Helical" evidence="1">
    <location>
        <begin position="36"/>
        <end position="58"/>
    </location>
</feature>
<dbReference type="EMBL" id="JADBGQ010000007">
    <property type="protein sequence ID" value="KAG5389235.1"/>
    <property type="molecule type" value="Genomic_DNA"/>
</dbReference>
<accession>A0ABQ7LRP8</accession>
<organism evidence="2 3">
    <name type="scientific">Brassica rapa subsp. trilocularis</name>
    <dbReference type="NCBI Taxonomy" id="1813537"/>
    <lineage>
        <taxon>Eukaryota</taxon>
        <taxon>Viridiplantae</taxon>
        <taxon>Streptophyta</taxon>
        <taxon>Embryophyta</taxon>
        <taxon>Tracheophyta</taxon>
        <taxon>Spermatophyta</taxon>
        <taxon>Magnoliopsida</taxon>
        <taxon>eudicotyledons</taxon>
        <taxon>Gunneridae</taxon>
        <taxon>Pentapetalae</taxon>
        <taxon>rosids</taxon>
        <taxon>malvids</taxon>
        <taxon>Brassicales</taxon>
        <taxon>Brassicaceae</taxon>
        <taxon>Brassiceae</taxon>
        <taxon>Brassica</taxon>
    </lineage>
</organism>
<keyword evidence="1" id="KW-0472">Membrane</keyword>
<reference evidence="2 3" key="1">
    <citation type="submission" date="2021-03" db="EMBL/GenBank/DDBJ databases">
        <authorList>
            <person name="King G.J."/>
            <person name="Bancroft I."/>
            <person name="Baten A."/>
            <person name="Bloomfield J."/>
            <person name="Borpatragohain P."/>
            <person name="He Z."/>
            <person name="Irish N."/>
            <person name="Irwin J."/>
            <person name="Liu K."/>
            <person name="Mauleon R.P."/>
            <person name="Moore J."/>
            <person name="Morris R."/>
            <person name="Ostergaard L."/>
            <person name="Wang B."/>
            <person name="Wells R."/>
        </authorList>
    </citation>
    <scope>NUCLEOTIDE SEQUENCE [LARGE SCALE GENOMIC DNA]</scope>
    <source>
        <strain evidence="2">R-o-18</strain>
        <tissue evidence="2">Leaf</tissue>
    </source>
</reference>
<keyword evidence="1" id="KW-1133">Transmembrane helix</keyword>
<evidence type="ECO:0000256" key="1">
    <source>
        <dbReference type="SAM" id="Phobius"/>
    </source>
</evidence>
<evidence type="ECO:0000313" key="3">
    <source>
        <dbReference type="Proteomes" id="UP000823674"/>
    </source>
</evidence>
<gene>
    <name evidence="2" type="primary">A08g506970.1_BraROA</name>
    <name evidence="2" type="ORF">IGI04_030776</name>
</gene>
<comment type="caution">
    <text evidence="2">The sequence shown here is derived from an EMBL/GenBank/DDBJ whole genome shotgun (WGS) entry which is preliminary data.</text>
</comment>
<evidence type="ECO:0000313" key="2">
    <source>
        <dbReference type="EMBL" id="KAG5389235.1"/>
    </source>
</evidence>
<keyword evidence="3" id="KW-1185">Reference proteome</keyword>